<evidence type="ECO:0000313" key="2">
    <source>
        <dbReference type="Proteomes" id="UP001610446"/>
    </source>
</evidence>
<proteinExistence type="predicted"/>
<protein>
    <submittedName>
        <fullName evidence="1">Uncharacterized protein</fullName>
    </submittedName>
</protein>
<accession>A0ABR4KDF2</accession>
<keyword evidence="2" id="KW-1185">Reference proteome</keyword>
<dbReference type="Proteomes" id="UP001610446">
    <property type="component" value="Unassembled WGS sequence"/>
</dbReference>
<name>A0ABR4KDF2_9EURO</name>
<dbReference type="EMBL" id="JBFXLU010000037">
    <property type="protein sequence ID" value="KAL2850312.1"/>
    <property type="molecule type" value="Genomic_DNA"/>
</dbReference>
<gene>
    <name evidence="1" type="ORF">BJY01DRAFT_245485</name>
</gene>
<evidence type="ECO:0000313" key="1">
    <source>
        <dbReference type="EMBL" id="KAL2850312.1"/>
    </source>
</evidence>
<organism evidence="1 2">
    <name type="scientific">Aspergillus pseudoustus</name>
    <dbReference type="NCBI Taxonomy" id="1810923"/>
    <lineage>
        <taxon>Eukaryota</taxon>
        <taxon>Fungi</taxon>
        <taxon>Dikarya</taxon>
        <taxon>Ascomycota</taxon>
        <taxon>Pezizomycotina</taxon>
        <taxon>Eurotiomycetes</taxon>
        <taxon>Eurotiomycetidae</taxon>
        <taxon>Eurotiales</taxon>
        <taxon>Aspergillaceae</taxon>
        <taxon>Aspergillus</taxon>
        <taxon>Aspergillus subgen. Nidulantes</taxon>
    </lineage>
</organism>
<reference evidence="1 2" key="1">
    <citation type="submission" date="2024-07" db="EMBL/GenBank/DDBJ databases">
        <title>Section-level genome sequencing and comparative genomics of Aspergillus sections Usti and Cavernicolus.</title>
        <authorList>
            <consortium name="Lawrence Berkeley National Laboratory"/>
            <person name="Nybo J.L."/>
            <person name="Vesth T.C."/>
            <person name="Theobald S."/>
            <person name="Frisvad J.C."/>
            <person name="Larsen T.O."/>
            <person name="Kjaerboelling I."/>
            <person name="Rothschild-Mancinelli K."/>
            <person name="Lyhne E.K."/>
            <person name="Kogle M.E."/>
            <person name="Barry K."/>
            <person name="Clum A."/>
            <person name="Na H."/>
            <person name="Ledsgaard L."/>
            <person name="Lin J."/>
            <person name="Lipzen A."/>
            <person name="Kuo A."/>
            <person name="Riley R."/>
            <person name="Mondo S."/>
            <person name="Labutti K."/>
            <person name="Haridas S."/>
            <person name="Pangalinan J."/>
            <person name="Salamov A.A."/>
            <person name="Simmons B.A."/>
            <person name="Magnuson J.K."/>
            <person name="Chen J."/>
            <person name="Drula E."/>
            <person name="Henrissat B."/>
            <person name="Wiebenga A."/>
            <person name="Lubbers R.J."/>
            <person name="Gomes A.C."/>
            <person name="Makela M.R."/>
            <person name="Stajich J."/>
            <person name="Grigoriev I.V."/>
            <person name="Mortensen U.H."/>
            <person name="De Vries R.P."/>
            <person name="Baker S.E."/>
            <person name="Andersen M.R."/>
        </authorList>
    </citation>
    <scope>NUCLEOTIDE SEQUENCE [LARGE SCALE GENOMIC DNA]</scope>
    <source>
        <strain evidence="1 2">CBS 123904</strain>
    </source>
</reference>
<comment type="caution">
    <text evidence="1">The sequence shown here is derived from an EMBL/GenBank/DDBJ whole genome shotgun (WGS) entry which is preliminary data.</text>
</comment>
<sequence>MARPCRAIRDLKMTVQRLGCQRQGGLRKEGHSVGETKHGCSDWDRYVLQEYLRYFAMHSIRYYSMGNTYLQNISSVYGAEHDSNLLVAVYVLSPSHQGETMPEWVGSTCVILKLDVSAAVSEGRWVNLVRNVTIRAMGRLQFEMAAEVAGPMRLPFRN</sequence>